<dbReference type="Gene3D" id="1.10.10.10">
    <property type="entry name" value="Winged helix-like DNA-binding domain superfamily/Winged helix DNA-binding domain"/>
    <property type="match status" value="1"/>
</dbReference>
<dbReference type="Gene3D" id="1.10.1740.10">
    <property type="match status" value="1"/>
</dbReference>
<dbReference type="InterPro" id="IPR014284">
    <property type="entry name" value="RNA_pol_sigma-70_dom"/>
</dbReference>
<dbReference type="InterPro" id="IPR036388">
    <property type="entry name" value="WH-like_DNA-bd_sf"/>
</dbReference>
<dbReference type="SUPFAM" id="SSF88659">
    <property type="entry name" value="Sigma3 and sigma4 domains of RNA polymerase sigma factors"/>
    <property type="match status" value="1"/>
</dbReference>
<evidence type="ECO:0000256" key="4">
    <source>
        <dbReference type="ARBA" id="ARBA00023125"/>
    </source>
</evidence>
<keyword evidence="2" id="KW-0805">Transcription regulation</keyword>
<evidence type="ECO:0000256" key="2">
    <source>
        <dbReference type="ARBA" id="ARBA00023015"/>
    </source>
</evidence>
<dbReference type="Proteomes" id="UP001344658">
    <property type="component" value="Unassembled WGS sequence"/>
</dbReference>
<accession>A0ABU7PM75</accession>
<evidence type="ECO:0000313" key="9">
    <source>
        <dbReference type="Proteomes" id="UP001344658"/>
    </source>
</evidence>
<sequence length="190" mass="21304">MNDERGRGVPGHLSDDLLVTRAAEGDDDAFAVLVQRHSGPLLALAYRMLGVLQDAEEIVQEAFTSAWRRLPEFRQDAAFRTWMYRIVTNRCLDVLRGRRPVVPLDAVVEPTSSGPRGQPARAAESAAATRALDEALRDLPPAQRACWILRELHGLSYQEIAHVAGMSEQTVRGDLFRARRTLMKEMASWR</sequence>
<comment type="caution">
    <text evidence="8">The sequence shown here is derived from an EMBL/GenBank/DDBJ whole genome shotgun (WGS) entry which is preliminary data.</text>
</comment>
<evidence type="ECO:0000256" key="5">
    <source>
        <dbReference type="ARBA" id="ARBA00023163"/>
    </source>
</evidence>
<keyword evidence="4" id="KW-0238">DNA-binding</keyword>
<dbReference type="RefSeq" id="WP_330800029.1">
    <property type="nucleotide sequence ID" value="NZ_JAZEWV010000044.1"/>
</dbReference>
<dbReference type="NCBIfam" id="TIGR02937">
    <property type="entry name" value="sigma70-ECF"/>
    <property type="match status" value="1"/>
</dbReference>
<evidence type="ECO:0000259" key="6">
    <source>
        <dbReference type="Pfam" id="PF04542"/>
    </source>
</evidence>
<protein>
    <submittedName>
        <fullName evidence="8">RNA polymerase sigma factor</fullName>
    </submittedName>
</protein>
<dbReference type="PANTHER" id="PTHR43133:SF8">
    <property type="entry name" value="RNA POLYMERASE SIGMA FACTOR HI_1459-RELATED"/>
    <property type="match status" value="1"/>
</dbReference>
<dbReference type="InterPro" id="IPR013325">
    <property type="entry name" value="RNA_pol_sigma_r2"/>
</dbReference>
<dbReference type="Pfam" id="PF08281">
    <property type="entry name" value="Sigma70_r4_2"/>
    <property type="match status" value="1"/>
</dbReference>
<keyword evidence="5" id="KW-0804">Transcription</keyword>
<proteinExistence type="inferred from homology"/>
<evidence type="ECO:0000259" key="7">
    <source>
        <dbReference type="Pfam" id="PF08281"/>
    </source>
</evidence>
<evidence type="ECO:0000313" key="8">
    <source>
        <dbReference type="EMBL" id="MEE4546327.1"/>
    </source>
</evidence>
<dbReference type="CDD" id="cd06171">
    <property type="entry name" value="Sigma70_r4"/>
    <property type="match status" value="1"/>
</dbReference>
<evidence type="ECO:0000256" key="3">
    <source>
        <dbReference type="ARBA" id="ARBA00023082"/>
    </source>
</evidence>
<dbReference type="InterPro" id="IPR039425">
    <property type="entry name" value="RNA_pol_sigma-70-like"/>
</dbReference>
<feature type="domain" description="RNA polymerase sigma-70 region 2" evidence="6">
    <location>
        <begin position="33"/>
        <end position="99"/>
    </location>
</feature>
<dbReference type="InterPro" id="IPR013324">
    <property type="entry name" value="RNA_pol_sigma_r3/r4-like"/>
</dbReference>
<evidence type="ECO:0000256" key="1">
    <source>
        <dbReference type="ARBA" id="ARBA00010641"/>
    </source>
</evidence>
<organism evidence="8 9">
    <name type="scientific">Actinacidiphila polyblastidii</name>
    <dbReference type="NCBI Taxonomy" id="3110430"/>
    <lineage>
        <taxon>Bacteria</taxon>
        <taxon>Bacillati</taxon>
        <taxon>Actinomycetota</taxon>
        <taxon>Actinomycetes</taxon>
        <taxon>Kitasatosporales</taxon>
        <taxon>Streptomycetaceae</taxon>
        <taxon>Actinacidiphila</taxon>
    </lineage>
</organism>
<dbReference type="EMBL" id="JAZEWV010000044">
    <property type="protein sequence ID" value="MEE4546327.1"/>
    <property type="molecule type" value="Genomic_DNA"/>
</dbReference>
<keyword evidence="9" id="KW-1185">Reference proteome</keyword>
<name>A0ABU7PM75_9ACTN</name>
<dbReference type="InterPro" id="IPR007627">
    <property type="entry name" value="RNA_pol_sigma70_r2"/>
</dbReference>
<gene>
    <name evidence="8" type="ORF">V2S66_30745</name>
</gene>
<dbReference type="PANTHER" id="PTHR43133">
    <property type="entry name" value="RNA POLYMERASE ECF-TYPE SIGMA FACTO"/>
    <property type="match status" value="1"/>
</dbReference>
<dbReference type="InterPro" id="IPR013249">
    <property type="entry name" value="RNA_pol_sigma70_r4_t2"/>
</dbReference>
<dbReference type="Pfam" id="PF04542">
    <property type="entry name" value="Sigma70_r2"/>
    <property type="match status" value="1"/>
</dbReference>
<keyword evidence="3" id="KW-0731">Sigma factor</keyword>
<reference evidence="8 9" key="1">
    <citation type="submission" date="2023-12" db="EMBL/GenBank/DDBJ databases">
        <title>Streptomyces sp. V4-01.</title>
        <authorList>
            <person name="Somphong A."/>
            <person name="Phongsopitanun W."/>
        </authorList>
    </citation>
    <scope>NUCLEOTIDE SEQUENCE [LARGE SCALE GENOMIC DNA]</scope>
    <source>
        <strain evidence="8 9">V4-01</strain>
    </source>
</reference>
<dbReference type="SUPFAM" id="SSF88946">
    <property type="entry name" value="Sigma2 domain of RNA polymerase sigma factors"/>
    <property type="match status" value="1"/>
</dbReference>
<comment type="similarity">
    <text evidence="1">Belongs to the sigma-70 factor family. ECF subfamily.</text>
</comment>
<feature type="domain" description="RNA polymerase sigma factor 70 region 4 type 2" evidence="7">
    <location>
        <begin position="130"/>
        <end position="182"/>
    </location>
</feature>